<dbReference type="Gene3D" id="1.25.40.10">
    <property type="entry name" value="Tetratricopeptide repeat domain"/>
    <property type="match status" value="3"/>
</dbReference>
<dbReference type="PANTHER" id="PTHR12558">
    <property type="entry name" value="CELL DIVISION CYCLE 16,23,27"/>
    <property type="match status" value="1"/>
</dbReference>
<accession>A0A9D7SZE5</accession>
<proteinExistence type="predicted"/>
<feature type="chain" id="PRO_5038493482" evidence="2">
    <location>
        <begin position="20"/>
        <end position="534"/>
    </location>
</feature>
<gene>
    <name evidence="3" type="ORF">IPP15_20895</name>
</gene>
<dbReference type="SUPFAM" id="SSF48452">
    <property type="entry name" value="TPR-like"/>
    <property type="match status" value="2"/>
</dbReference>
<comment type="caution">
    <text evidence="3">The sequence shown here is derived from an EMBL/GenBank/DDBJ whole genome shotgun (WGS) entry which is preliminary data.</text>
</comment>
<keyword evidence="2" id="KW-0732">Signal</keyword>
<dbReference type="Pfam" id="PF13181">
    <property type="entry name" value="TPR_8"/>
    <property type="match status" value="1"/>
</dbReference>
<feature type="repeat" description="TPR" evidence="1">
    <location>
        <begin position="156"/>
        <end position="189"/>
    </location>
</feature>
<evidence type="ECO:0000256" key="1">
    <source>
        <dbReference type="PROSITE-ProRule" id="PRU00339"/>
    </source>
</evidence>
<feature type="repeat" description="TPR" evidence="1">
    <location>
        <begin position="486"/>
        <end position="519"/>
    </location>
</feature>
<evidence type="ECO:0000256" key="2">
    <source>
        <dbReference type="SAM" id="SignalP"/>
    </source>
</evidence>
<dbReference type="PROSITE" id="PS50005">
    <property type="entry name" value="TPR"/>
    <property type="match status" value="4"/>
</dbReference>
<evidence type="ECO:0000313" key="4">
    <source>
        <dbReference type="Proteomes" id="UP000808337"/>
    </source>
</evidence>
<dbReference type="Proteomes" id="UP000808337">
    <property type="component" value="Unassembled WGS sequence"/>
</dbReference>
<sequence>MKKIFFVFVLALSALGLRAQTIEEGIKYMENENFTAALNTFNAICKSDPKAYQAYFYIGEVNYLMENYAEAEKSYKKGLASNAQCAECNVGLGKLELDKNNTVEAEKYFASALKINKKSSLIPSLIGDAYLQSKKPNAAKAIENLAQARSMDPKVAKYWAHLGDAYLMSGDNGEAMTAYETAVEKDPTNTEAYISIARIWANAKQTDLAIPKLEEAIRLSPNDARPIKDLYELYIREKKYDKVTPLLEKYVELTGSDVDAKVRLVKFLTFQAKDYERANMEGEKLLLTNPEEYTLHRWLAWSHYELGQYKDSYEHSNKLFDEIEKKPDRKAFPSDYEYWAKAAFKLGDLEHASHIYRKYLEFEPSRSNEIYGLLAKAYYDSSNYVQAINYYKRKGEIKPLSNQDAYWLGLAFDKQKQYPQADSIFAIVVAATPNYAQGWWLRAKTANKIDTISNDSVWLAKPFYEKYIELVAVDSASIAKNKTNLMAAYYYLAYHWVQQEDFVKAKEYYNKILELDPAEETAIDALKILKQKNR</sequence>
<dbReference type="Pfam" id="PF13432">
    <property type="entry name" value="TPR_16"/>
    <property type="match status" value="2"/>
</dbReference>
<evidence type="ECO:0000313" key="3">
    <source>
        <dbReference type="EMBL" id="MBK9984787.1"/>
    </source>
</evidence>
<dbReference type="InterPro" id="IPR019734">
    <property type="entry name" value="TPR_rpt"/>
</dbReference>
<dbReference type="SMART" id="SM00028">
    <property type="entry name" value="TPR"/>
    <property type="match status" value="7"/>
</dbReference>
<dbReference type="InterPro" id="IPR011990">
    <property type="entry name" value="TPR-like_helical_dom_sf"/>
</dbReference>
<dbReference type="EMBL" id="JADKGY010000031">
    <property type="protein sequence ID" value="MBK9984787.1"/>
    <property type="molecule type" value="Genomic_DNA"/>
</dbReference>
<name>A0A9D7SZE5_9BACT</name>
<protein>
    <submittedName>
        <fullName evidence="3">Tetratricopeptide repeat protein</fullName>
    </submittedName>
</protein>
<feature type="repeat" description="TPR" evidence="1">
    <location>
        <begin position="368"/>
        <end position="401"/>
    </location>
</feature>
<organism evidence="3 4">
    <name type="scientific">Candidatus Opimibacter skivensis</name>
    <dbReference type="NCBI Taxonomy" id="2982028"/>
    <lineage>
        <taxon>Bacteria</taxon>
        <taxon>Pseudomonadati</taxon>
        <taxon>Bacteroidota</taxon>
        <taxon>Saprospiria</taxon>
        <taxon>Saprospirales</taxon>
        <taxon>Saprospiraceae</taxon>
        <taxon>Candidatus Opimibacter</taxon>
    </lineage>
</organism>
<feature type="repeat" description="TPR" evidence="1">
    <location>
        <begin position="190"/>
        <end position="223"/>
    </location>
</feature>
<dbReference type="AlphaFoldDB" id="A0A9D7SZE5"/>
<keyword evidence="1" id="KW-0802">TPR repeat</keyword>
<reference evidence="3 4" key="1">
    <citation type="submission" date="2020-10" db="EMBL/GenBank/DDBJ databases">
        <title>Connecting structure to function with the recovery of over 1000 high-quality activated sludge metagenome-assembled genomes encoding full-length rRNA genes using long-read sequencing.</title>
        <authorList>
            <person name="Singleton C.M."/>
            <person name="Petriglieri F."/>
            <person name="Kristensen J.M."/>
            <person name="Kirkegaard R.H."/>
            <person name="Michaelsen T.Y."/>
            <person name="Andersen M.H."/>
            <person name="Karst S.M."/>
            <person name="Dueholm M.S."/>
            <person name="Nielsen P.H."/>
            <person name="Albertsen M."/>
        </authorList>
    </citation>
    <scope>NUCLEOTIDE SEQUENCE [LARGE SCALE GENOMIC DNA]</scope>
    <source>
        <strain evidence="3">Ribe_18-Q3-R11-54_MAXAC.273</strain>
    </source>
</reference>
<feature type="signal peptide" evidence="2">
    <location>
        <begin position="1"/>
        <end position="19"/>
    </location>
</feature>
<dbReference type="PANTHER" id="PTHR12558:SF13">
    <property type="entry name" value="CELL DIVISION CYCLE PROTEIN 27 HOMOLOG"/>
    <property type="match status" value="1"/>
</dbReference>